<reference evidence="2" key="1">
    <citation type="submission" date="2020-11" db="EMBL/GenBank/DDBJ databases">
        <authorList>
            <consortium name="DOE Joint Genome Institute"/>
            <person name="Ahrendt S."/>
            <person name="Riley R."/>
            <person name="Andreopoulos W."/>
            <person name="Labutti K."/>
            <person name="Pangilinan J."/>
            <person name="Ruiz-Duenas F.J."/>
            <person name="Barrasa J.M."/>
            <person name="Sanchez-Garcia M."/>
            <person name="Camarero S."/>
            <person name="Miyauchi S."/>
            <person name="Serrano A."/>
            <person name="Linde D."/>
            <person name="Babiker R."/>
            <person name="Drula E."/>
            <person name="Ayuso-Fernandez I."/>
            <person name="Pacheco R."/>
            <person name="Padilla G."/>
            <person name="Ferreira P."/>
            <person name="Barriuso J."/>
            <person name="Kellner H."/>
            <person name="Castanera R."/>
            <person name="Alfaro M."/>
            <person name="Ramirez L."/>
            <person name="Pisabarro A.G."/>
            <person name="Kuo A."/>
            <person name="Tritt A."/>
            <person name="Lipzen A."/>
            <person name="He G."/>
            <person name="Yan M."/>
            <person name="Ng V."/>
            <person name="Cullen D."/>
            <person name="Martin F."/>
            <person name="Rosso M.-N."/>
            <person name="Henrissat B."/>
            <person name="Hibbett D."/>
            <person name="Martinez A.T."/>
            <person name="Grigoriev I.V."/>
        </authorList>
    </citation>
    <scope>NUCLEOTIDE SEQUENCE</scope>
    <source>
        <strain evidence="2">CBS 247.69</strain>
    </source>
</reference>
<keyword evidence="1" id="KW-1133">Transmembrane helix</keyword>
<dbReference type="Proteomes" id="UP000807353">
    <property type="component" value="Unassembled WGS sequence"/>
</dbReference>
<evidence type="ECO:0000313" key="3">
    <source>
        <dbReference type="Proteomes" id="UP000807353"/>
    </source>
</evidence>
<sequence>MALPPFFLWTFIIICGTYLWIRFDKFMYFVEYIYRGGRPIAGGGFDFFMISNLDYLTDQSILGESPISKLPLEVLGEIFFHCCDNSNTFLRPRRSEAPILLCHVSRLWRFTAISTPGLWSSISIKHSDNRLWPSRELIRSWVKRSKGASLSFELVVEDTMHSPSHVTSIQAVNEIFLLFLFQFERWQHVRLVVPLAAHLKVECISPQGVSTLESLHIQIDDSPENLAFLPLITDRSPRLHGLIWQLRNFPKPPISDATLQYLTELYLECRLSPAECLGLLTTCAHLHTCEFEHVCISSPELRPNTSPVEHKNIRILRLEATVDISTLLARLTLPSLLSLSVVISHPGIYLLRQGACWRLSHFFFRSSPPLKSLLLENAPVEEDEVIACLRLLRSLVEINITSSMLSDKIIFALGVSPTRFICPKLEVIKLCGCLSTDGAFSMMVSARWNAGSASSYVSRLRTVQAEFCNGPHIIDAQRLKRLRAEGLIARIFTRGGVSLRM</sequence>
<protein>
    <recommendedName>
        <fullName evidence="4">F-box domain-containing protein</fullName>
    </recommendedName>
</protein>
<dbReference type="EMBL" id="MU150249">
    <property type="protein sequence ID" value="KAF9465212.1"/>
    <property type="molecule type" value="Genomic_DNA"/>
</dbReference>
<feature type="transmembrane region" description="Helical" evidence="1">
    <location>
        <begin position="6"/>
        <end position="23"/>
    </location>
</feature>
<name>A0A9P5Y7W5_9AGAR</name>
<evidence type="ECO:0000256" key="1">
    <source>
        <dbReference type="SAM" id="Phobius"/>
    </source>
</evidence>
<gene>
    <name evidence="2" type="ORF">BDZ94DRAFT_416145</name>
</gene>
<dbReference type="Gene3D" id="3.80.10.10">
    <property type="entry name" value="Ribonuclease Inhibitor"/>
    <property type="match status" value="1"/>
</dbReference>
<accession>A0A9P5Y7W5</accession>
<dbReference type="SUPFAM" id="SSF52047">
    <property type="entry name" value="RNI-like"/>
    <property type="match status" value="1"/>
</dbReference>
<keyword evidence="3" id="KW-1185">Reference proteome</keyword>
<organism evidence="2 3">
    <name type="scientific">Collybia nuda</name>
    <dbReference type="NCBI Taxonomy" id="64659"/>
    <lineage>
        <taxon>Eukaryota</taxon>
        <taxon>Fungi</taxon>
        <taxon>Dikarya</taxon>
        <taxon>Basidiomycota</taxon>
        <taxon>Agaricomycotina</taxon>
        <taxon>Agaricomycetes</taxon>
        <taxon>Agaricomycetidae</taxon>
        <taxon>Agaricales</taxon>
        <taxon>Tricholomatineae</taxon>
        <taxon>Clitocybaceae</taxon>
        <taxon>Collybia</taxon>
    </lineage>
</organism>
<dbReference type="OrthoDB" id="3139399at2759"/>
<keyword evidence="1" id="KW-0812">Transmembrane</keyword>
<evidence type="ECO:0000313" key="2">
    <source>
        <dbReference type="EMBL" id="KAF9465212.1"/>
    </source>
</evidence>
<proteinExistence type="predicted"/>
<comment type="caution">
    <text evidence="2">The sequence shown here is derived from an EMBL/GenBank/DDBJ whole genome shotgun (WGS) entry which is preliminary data.</text>
</comment>
<dbReference type="InterPro" id="IPR032675">
    <property type="entry name" value="LRR_dom_sf"/>
</dbReference>
<keyword evidence="1" id="KW-0472">Membrane</keyword>
<dbReference type="AlphaFoldDB" id="A0A9P5Y7W5"/>
<evidence type="ECO:0008006" key="4">
    <source>
        <dbReference type="Google" id="ProtNLM"/>
    </source>
</evidence>